<protein>
    <recommendedName>
        <fullName evidence="1">RRM domain-containing protein</fullName>
    </recommendedName>
</protein>
<proteinExistence type="predicted"/>
<dbReference type="GO" id="GO:0003723">
    <property type="term" value="F:RNA binding"/>
    <property type="evidence" value="ECO:0007669"/>
    <property type="project" value="InterPro"/>
</dbReference>
<dbReference type="SMART" id="SM00360">
    <property type="entry name" value="RRM"/>
    <property type="match status" value="1"/>
</dbReference>
<evidence type="ECO:0000259" key="1">
    <source>
        <dbReference type="PROSITE" id="PS50102"/>
    </source>
</evidence>
<dbReference type="Pfam" id="PF00076">
    <property type="entry name" value="RRM_1"/>
    <property type="match status" value="1"/>
</dbReference>
<evidence type="ECO:0000313" key="2">
    <source>
        <dbReference type="EMBL" id="QHT97270.1"/>
    </source>
</evidence>
<dbReference type="InterPro" id="IPR000504">
    <property type="entry name" value="RRM_dom"/>
</dbReference>
<dbReference type="InterPro" id="IPR012677">
    <property type="entry name" value="Nucleotide-bd_a/b_plait_sf"/>
</dbReference>
<feature type="domain" description="RRM" evidence="1">
    <location>
        <begin position="159"/>
        <end position="241"/>
    </location>
</feature>
<dbReference type="EMBL" id="MN740274">
    <property type="protein sequence ID" value="QHT97270.1"/>
    <property type="molecule type" value="Genomic_DNA"/>
</dbReference>
<reference evidence="2" key="1">
    <citation type="journal article" date="2020" name="Nature">
        <title>Giant virus diversity and host interactions through global metagenomics.</title>
        <authorList>
            <person name="Schulz F."/>
            <person name="Roux S."/>
            <person name="Paez-Espino D."/>
            <person name="Jungbluth S."/>
            <person name="Walsh D.A."/>
            <person name="Denef V.J."/>
            <person name="McMahon K.D."/>
            <person name="Konstantinidis K.T."/>
            <person name="Eloe-Fadrosh E.A."/>
            <person name="Kyrpides N.C."/>
            <person name="Woyke T."/>
        </authorList>
    </citation>
    <scope>NUCLEOTIDE SEQUENCE</scope>
    <source>
        <strain evidence="2">GVMAG-M-3300025138-11</strain>
    </source>
</reference>
<dbReference type="Gene3D" id="3.30.70.330">
    <property type="match status" value="1"/>
</dbReference>
<name>A0A6C0IXK3_9ZZZZ</name>
<dbReference type="PROSITE" id="PS50102">
    <property type="entry name" value="RRM"/>
    <property type="match status" value="1"/>
</dbReference>
<accession>A0A6C0IXK3</accession>
<sequence>MSKYDFEKLNIISKDLGSFMPLEEYEPDMFIRNTQYPHVFLIKKDIFTYVNPDNRDNPIIRTVITKKLKAPKGVLDRYLNWKPFGKAVNAEPSKVCEPVFIEPYNKLTEDIQNNNKPFLSNSLYKPKQDYAGNTNETHNKPKMYKPSTLTLKKVTENTFSLIVKNFSIDKSRDDIEQSLFNLFSQYGDIKRLNVLINKNNGKIKDIAFIDFYKQSDVNNILESNNRFILDNMILTVEKNNKK</sequence>
<organism evidence="2">
    <name type="scientific">viral metagenome</name>
    <dbReference type="NCBI Taxonomy" id="1070528"/>
    <lineage>
        <taxon>unclassified sequences</taxon>
        <taxon>metagenomes</taxon>
        <taxon>organismal metagenomes</taxon>
    </lineage>
</organism>
<dbReference type="AlphaFoldDB" id="A0A6C0IXK3"/>
<dbReference type="InterPro" id="IPR035979">
    <property type="entry name" value="RBD_domain_sf"/>
</dbReference>
<dbReference type="SUPFAM" id="SSF54928">
    <property type="entry name" value="RNA-binding domain, RBD"/>
    <property type="match status" value="1"/>
</dbReference>